<sequence length="482" mass="53352">MNLPQSFAHPQWSRRDAIQAGTIGLLGLGMNHLAPLAEATTQPTRARAKSVIFIFLSGGLSQHDSFDPKPDAPEEIRGEFRPIQTATPGISICEHLPKLAQRSKHWALVRSLTHSTNDHSAGHYLMLTGKNRTPPGFNPNQPRPADDPSIAAVAGALFPQRNNLPPAVVLPERLIHRTGRVIPGQFAGILGRSRDPWFLEASSFSSEAYGAYPQYAFSHQDKNLAKYGQRFQTPYLSLPQGINLSRLTGRLQLLQQFHQQQRLMDQLAATESFDRHRQAAISLLTSDRMQGIFDVTGAPPAEQERYGKNLFGWSLLMARRLVESGIRLVQVNLGNNETWDTHGNAFPHLKNQLLPPTDQAVSALLDDLQERGLLDETLIVMASEFGRTPRVFRLPSAYQLPGRDHWGAVQTVWMAGAGIRGGNVVGATDARGAYPKSDPQTPENFAATIYSALGIPSETMWRDSEDRPHHVYTGEPIAKLWS</sequence>
<evidence type="ECO:0008006" key="3">
    <source>
        <dbReference type="Google" id="ProtNLM"/>
    </source>
</evidence>
<accession>A0A6C2YPZ3</accession>
<dbReference type="Proteomes" id="UP000464378">
    <property type="component" value="Chromosome"/>
</dbReference>
<dbReference type="KEGG" id="tim:GMBLW1_07670"/>
<dbReference type="InParanoid" id="A0A6C2YPZ3"/>
<dbReference type="PANTHER" id="PTHR43737">
    <property type="entry name" value="BLL7424 PROTEIN"/>
    <property type="match status" value="1"/>
</dbReference>
<dbReference type="PANTHER" id="PTHR43737:SF1">
    <property type="entry name" value="DUF1501 DOMAIN-CONTAINING PROTEIN"/>
    <property type="match status" value="1"/>
</dbReference>
<dbReference type="PROSITE" id="PS51318">
    <property type="entry name" value="TAT"/>
    <property type="match status" value="1"/>
</dbReference>
<dbReference type="EMBL" id="LR586016">
    <property type="protein sequence ID" value="VIP03193.1"/>
    <property type="molecule type" value="Genomic_DNA"/>
</dbReference>
<dbReference type="InterPro" id="IPR010869">
    <property type="entry name" value="DUF1501"/>
</dbReference>
<gene>
    <name evidence="1" type="ORF">GMBLW1_07670</name>
</gene>
<dbReference type="InterPro" id="IPR017850">
    <property type="entry name" value="Alkaline_phosphatase_core_sf"/>
</dbReference>
<dbReference type="AlphaFoldDB" id="A0A6C2YPZ3"/>
<dbReference type="SUPFAM" id="SSF53649">
    <property type="entry name" value="Alkaline phosphatase-like"/>
    <property type="match status" value="1"/>
</dbReference>
<organism evidence="1">
    <name type="scientific">Tuwongella immobilis</name>
    <dbReference type="NCBI Taxonomy" id="692036"/>
    <lineage>
        <taxon>Bacteria</taxon>
        <taxon>Pseudomonadati</taxon>
        <taxon>Planctomycetota</taxon>
        <taxon>Planctomycetia</taxon>
        <taxon>Gemmatales</taxon>
        <taxon>Gemmataceae</taxon>
        <taxon>Tuwongella</taxon>
    </lineage>
</organism>
<dbReference type="Pfam" id="PF07394">
    <property type="entry name" value="DUF1501"/>
    <property type="match status" value="1"/>
</dbReference>
<proteinExistence type="predicted"/>
<name>A0A6C2YPZ3_9BACT</name>
<evidence type="ECO:0000313" key="1">
    <source>
        <dbReference type="EMBL" id="VIP03193.1"/>
    </source>
</evidence>
<protein>
    <recommendedName>
        <fullName evidence="3">DUF1501 domain-containing protein</fullName>
    </recommendedName>
</protein>
<keyword evidence="2" id="KW-1185">Reference proteome</keyword>
<dbReference type="InterPro" id="IPR006311">
    <property type="entry name" value="TAT_signal"/>
</dbReference>
<evidence type="ECO:0000313" key="2">
    <source>
        <dbReference type="Proteomes" id="UP000464378"/>
    </source>
</evidence>
<reference evidence="1" key="1">
    <citation type="submission" date="2019-04" db="EMBL/GenBank/DDBJ databases">
        <authorList>
            <consortium name="Science for Life Laboratories"/>
        </authorList>
    </citation>
    <scope>NUCLEOTIDE SEQUENCE</scope>
    <source>
        <strain evidence="1">MBLW1</strain>
    </source>
</reference>
<dbReference type="EMBL" id="LR593887">
    <property type="protein sequence ID" value="VTS03666.1"/>
    <property type="molecule type" value="Genomic_DNA"/>
</dbReference>
<dbReference type="RefSeq" id="WP_162658283.1">
    <property type="nucleotide sequence ID" value="NZ_LR593887.1"/>
</dbReference>